<dbReference type="InterPro" id="IPR038042">
    <property type="entry name" value="Gp37-like"/>
</dbReference>
<sequence>MGSTVEIIDALVARLQARLPGLLVEYFPERPAEYRLNHPAGALLVSYLSSQFGAPVDAGAVVQPRTLKLSVTVVLRQLNGRTGAVAVLDDVRRALVGYRLPDCRKLQAAGERFLGQSAGLWQYAADFTAQAMQIEDADSDADPRLTQVNHEEQP</sequence>
<accession>A0A1S1WSS7</accession>
<evidence type="ECO:0008006" key="3">
    <source>
        <dbReference type="Google" id="ProtNLM"/>
    </source>
</evidence>
<comment type="caution">
    <text evidence="1">The sequence shown here is derived from an EMBL/GenBank/DDBJ whole genome shotgun (WGS) entry which is preliminary data.</text>
</comment>
<dbReference type="InterPro" id="IPR035934">
    <property type="entry name" value="Phage_tail_protein-like_sf"/>
</dbReference>
<dbReference type="Gene3D" id="3.30.2000.10">
    <property type="entry name" value="Phage tail protein-like"/>
    <property type="match status" value="1"/>
</dbReference>
<dbReference type="RefSeq" id="WP_071116990.1">
    <property type="nucleotide sequence ID" value="NZ_MKCS01000004.1"/>
</dbReference>
<organism evidence="1 2">
    <name type="scientific">Chromobacterium sphagni</name>
    <dbReference type="NCBI Taxonomy" id="1903179"/>
    <lineage>
        <taxon>Bacteria</taxon>
        <taxon>Pseudomonadati</taxon>
        <taxon>Pseudomonadota</taxon>
        <taxon>Betaproteobacteria</taxon>
        <taxon>Neisseriales</taxon>
        <taxon>Chromobacteriaceae</taxon>
        <taxon>Chromobacterium</taxon>
    </lineage>
</organism>
<evidence type="ECO:0000313" key="1">
    <source>
        <dbReference type="EMBL" id="OHX10263.1"/>
    </source>
</evidence>
<dbReference type="Proteomes" id="UP000180088">
    <property type="component" value="Unassembled WGS sequence"/>
</dbReference>
<dbReference type="OrthoDB" id="8612631at2"/>
<name>A0A1S1WSS7_9NEIS</name>
<reference evidence="1 2" key="1">
    <citation type="submission" date="2016-09" db="EMBL/GenBank/DDBJ databases">
        <title>Chromobacterium muskegensis sp. nov., an insecticidal bacterium isolated from Sphagnum bogs.</title>
        <authorList>
            <person name="Sparks M.E."/>
            <person name="Blackburn M.B."/>
            <person name="Gundersen-Rindal D.E."/>
            <person name="Mitchell A."/>
            <person name="Farrar R."/>
            <person name="Kuhar D."/>
        </authorList>
    </citation>
    <scope>NUCLEOTIDE SEQUENCE [LARGE SCALE GENOMIC DNA]</scope>
    <source>
        <strain evidence="1 2">37-2</strain>
    </source>
</reference>
<dbReference type="Pfam" id="PF09646">
    <property type="entry name" value="Gp37"/>
    <property type="match status" value="1"/>
</dbReference>
<dbReference type="InterPro" id="IPR018602">
    <property type="entry name" value="Gp37/STM4215"/>
</dbReference>
<dbReference type="EMBL" id="MKCS01000004">
    <property type="protein sequence ID" value="OHX10263.1"/>
    <property type="molecule type" value="Genomic_DNA"/>
</dbReference>
<evidence type="ECO:0000313" key="2">
    <source>
        <dbReference type="Proteomes" id="UP000180088"/>
    </source>
</evidence>
<dbReference type="STRING" id="1903179.BI347_20930"/>
<dbReference type="AlphaFoldDB" id="A0A1S1WSS7"/>
<dbReference type="SUPFAM" id="SSF143749">
    <property type="entry name" value="Phage tail protein-like"/>
    <property type="match status" value="1"/>
</dbReference>
<gene>
    <name evidence="1" type="ORF">BI347_20930</name>
</gene>
<protein>
    <recommendedName>
        <fullName evidence="3">Gp37 protein</fullName>
    </recommendedName>
</protein>
<proteinExistence type="predicted"/>